<organism evidence="3 4">
    <name type="scientific">Cyphellophora attinorum</name>
    <dbReference type="NCBI Taxonomy" id="1664694"/>
    <lineage>
        <taxon>Eukaryota</taxon>
        <taxon>Fungi</taxon>
        <taxon>Dikarya</taxon>
        <taxon>Ascomycota</taxon>
        <taxon>Pezizomycotina</taxon>
        <taxon>Eurotiomycetes</taxon>
        <taxon>Chaetothyriomycetidae</taxon>
        <taxon>Chaetothyriales</taxon>
        <taxon>Cyphellophoraceae</taxon>
        <taxon>Cyphellophora</taxon>
    </lineage>
</organism>
<sequence>MASSELAFYAAVLTAVTIFLPVCRLLYNVSPLHPLSAYPGPRLWHASRLPWAISLQKGRLHADLIRIHEQYGCIVRIAPNELSYIDARAWKDIYLTHTRTSDGSTGKMLEKNSVWFKPLVPGDPANVMNHNEDDHARHRRAFMPAFTDKALQSQMPILTANISGLIEQLKRRSRDGVLVNIVDWLNLVTFDISGQLSFGETFGSVAAGKAHPWVDISIGFGKGLTRYPFNLLLKYLMPAKALDRVLYHRKLVAEKVQQKLEAGEGGRRADFIDAAVQTQQTAIESGKDKQAISIKEIETNMFVLIFAGSETVSTALAGILHALLRTPRAMKRLENEVRQAFHQEEQITPAAVQKLEYLTAVISEGQRLHPSVPYGVPRVVPKGGAYVCERFVPEGTHVAFNQLPANHSPLNYADPREFRPERFLTSTTADTFSASSGPDMDKSDMSPERFTIPLASVASLLVWAFDVEAVDEKEGGGEEKPKRNFIDQPTWIFWQKDPIWVRLKERVASNEFRGSVA</sequence>
<dbReference type="GO" id="GO:0005506">
    <property type="term" value="F:iron ion binding"/>
    <property type="evidence" value="ECO:0007669"/>
    <property type="project" value="InterPro"/>
</dbReference>
<dbReference type="PANTHER" id="PTHR24305:SF166">
    <property type="entry name" value="CYTOCHROME P450 12A4, MITOCHONDRIAL-RELATED"/>
    <property type="match status" value="1"/>
</dbReference>
<comment type="similarity">
    <text evidence="1">Belongs to the cytochrome P450 family.</text>
</comment>
<dbReference type="RefSeq" id="XP_018005502.1">
    <property type="nucleotide sequence ID" value="XM_018145671.1"/>
</dbReference>
<feature type="transmembrane region" description="Helical" evidence="2">
    <location>
        <begin position="7"/>
        <end position="27"/>
    </location>
</feature>
<dbReference type="Gene3D" id="1.10.630.10">
    <property type="entry name" value="Cytochrome P450"/>
    <property type="match status" value="1"/>
</dbReference>
<keyword evidence="2" id="KW-0472">Membrane</keyword>
<dbReference type="InterPro" id="IPR001128">
    <property type="entry name" value="Cyt_P450"/>
</dbReference>
<dbReference type="Pfam" id="PF00067">
    <property type="entry name" value="p450"/>
    <property type="match status" value="1"/>
</dbReference>
<dbReference type="GO" id="GO:0004497">
    <property type="term" value="F:monooxygenase activity"/>
    <property type="evidence" value="ECO:0007669"/>
    <property type="project" value="InterPro"/>
</dbReference>
<dbReference type="STRING" id="1664694.A0A0N0NS34"/>
<name>A0A0N0NS34_9EURO</name>
<protein>
    <submittedName>
        <fullName evidence="3">Versicolorin B desaturase</fullName>
    </submittedName>
</protein>
<reference evidence="3 4" key="1">
    <citation type="submission" date="2015-06" db="EMBL/GenBank/DDBJ databases">
        <title>Draft genome of the ant-associated black yeast Phialophora attae CBS 131958.</title>
        <authorList>
            <person name="Moreno L.F."/>
            <person name="Stielow B.J."/>
            <person name="de Hoog S."/>
            <person name="Vicente V.A."/>
            <person name="Weiss V.A."/>
            <person name="de Vries M."/>
            <person name="Cruz L.M."/>
            <person name="Souza E.M."/>
        </authorList>
    </citation>
    <scope>NUCLEOTIDE SEQUENCE [LARGE SCALE GENOMIC DNA]</scope>
    <source>
        <strain evidence="3 4">CBS 131958</strain>
    </source>
</reference>
<dbReference type="CDD" id="cd11058">
    <property type="entry name" value="CYP60B-like"/>
    <property type="match status" value="1"/>
</dbReference>
<dbReference type="VEuPathDB" id="FungiDB:AB675_545"/>
<comment type="caution">
    <text evidence="3">The sequence shown here is derived from an EMBL/GenBank/DDBJ whole genome shotgun (WGS) entry which is preliminary data.</text>
</comment>
<keyword evidence="2" id="KW-1133">Transmembrane helix</keyword>
<dbReference type="InterPro" id="IPR050121">
    <property type="entry name" value="Cytochrome_P450_monoxygenase"/>
</dbReference>
<accession>A0A0N0NS34</accession>
<dbReference type="GO" id="GO:0020037">
    <property type="term" value="F:heme binding"/>
    <property type="evidence" value="ECO:0007669"/>
    <property type="project" value="InterPro"/>
</dbReference>
<dbReference type="SUPFAM" id="SSF48264">
    <property type="entry name" value="Cytochrome P450"/>
    <property type="match status" value="1"/>
</dbReference>
<evidence type="ECO:0000256" key="2">
    <source>
        <dbReference type="SAM" id="Phobius"/>
    </source>
</evidence>
<dbReference type="InterPro" id="IPR036396">
    <property type="entry name" value="Cyt_P450_sf"/>
</dbReference>
<evidence type="ECO:0000256" key="1">
    <source>
        <dbReference type="ARBA" id="ARBA00010617"/>
    </source>
</evidence>
<dbReference type="InterPro" id="IPR002401">
    <property type="entry name" value="Cyt_P450_E_grp-I"/>
</dbReference>
<dbReference type="GeneID" id="28737541"/>
<gene>
    <name evidence="3" type="ORF">AB675_545</name>
</gene>
<dbReference type="AlphaFoldDB" id="A0A0N0NS34"/>
<dbReference type="EMBL" id="LFJN01000001">
    <property type="protein sequence ID" value="KPI45539.1"/>
    <property type="molecule type" value="Genomic_DNA"/>
</dbReference>
<evidence type="ECO:0000313" key="4">
    <source>
        <dbReference type="Proteomes" id="UP000038010"/>
    </source>
</evidence>
<proteinExistence type="inferred from homology"/>
<dbReference type="PRINTS" id="PR00463">
    <property type="entry name" value="EP450I"/>
</dbReference>
<keyword evidence="4" id="KW-1185">Reference proteome</keyword>
<dbReference type="Proteomes" id="UP000038010">
    <property type="component" value="Unassembled WGS sequence"/>
</dbReference>
<dbReference type="OrthoDB" id="1470350at2759"/>
<dbReference type="GO" id="GO:0016705">
    <property type="term" value="F:oxidoreductase activity, acting on paired donors, with incorporation or reduction of molecular oxygen"/>
    <property type="evidence" value="ECO:0007669"/>
    <property type="project" value="InterPro"/>
</dbReference>
<keyword evidence="2" id="KW-0812">Transmembrane</keyword>
<dbReference type="PANTHER" id="PTHR24305">
    <property type="entry name" value="CYTOCHROME P450"/>
    <property type="match status" value="1"/>
</dbReference>
<evidence type="ECO:0000313" key="3">
    <source>
        <dbReference type="EMBL" id="KPI45539.1"/>
    </source>
</evidence>